<dbReference type="SUPFAM" id="SSF55486">
    <property type="entry name" value="Metalloproteases ('zincins'), catalytic domain"/>
    <property type="match status" value="1"/>
</dbReference>
<keyword evidence="1" id="KW-0645">Protease</keyword>
<evidence type="ECO:0000256" key="5">
    <source>
        <dbReference type="PIRSR" id="PIRSR621190-2"/>
    </source>
</evidence>
<dbReference type="GO" id="GO:0031012">
    <property type="term" value="C:extracellular matrix"/>
    <property type="evidence" value="ECO:0007669"/>
    <property type="project" value="InterPro"/>
</dbReference>
<comment type="cofactor">
    <cofactor evidence="5">
        <name>Ca(2+)</name>
        <dbReference type="ChEBI" id="CHEBI:29108"/>
    </cofactor>
    <text evidence="5">Can bind about 5 Ca(2+) ions per subunit.</text>
</comment>
<keyword evidence="8" id="KW-1185">Reference proteome</keyword>
<feature type="binding site" evidence="5">
    <location>
        <position position="69"/>
    </location>
    <ligand>
        <name>Ca(2+)</name>
        <dbReference type="ChEBI" id="CHEBI:29108"/>
        <label>3</label>
    </ligand>
</feature>
<evidence type="ECO:0000256" key="1">
    <source>
        <dbReference type="ARBA" id="ARBA00022670"/>
    </source>
</evidence>
<keyword evidence="4" id="KW-0862">Zinc</keyword>
<comment type="caution">
    <text evidence="7">The sequence shown here is derived from an EMBL/GenBank/DDBJ whole genome shotgun (WGS) entry which is preliminary data.</text>
</comment>
<keyword evidence="3" id="KW-0378">Hydrolase</keyword>
<dbReference type="AlphaFoldDB" id="A0A8J4TLX7"/>
<dbReference type="GO" id="GO:0030198">
    <property type="term" value="P:extracellular matrix organization"/>
    <property type="evidence" value="ECO:0007669"/>
    <property type="project" value="TreeGrafter"/>
</dbReference>
<evidence type="ECO:0000313" key="7">
    <source>
        <dbReference type="EMBL" id="KAF5884293.1"/>
    </source>
</evidence>
<evidence type="ECO:0000259" key="6">
    <source>
        <dbReference type="Pfam" id="PF00413"/>
    </source>
</evidence>
<evidence type="ECO:0000256" key="3">
    <source>
        <dbReference type="ARBA" id="ARBA00022801"/>
    </source>
</evidence>
<accession>A0A8J4TLX7</accession>
<sequence length="70" mass="8212">YWRKKKLTYRIYDYAPGLGFTQTRTAIKAAFRYWSDVTPLQFYEVTAGNADIKMSFHKRDNVCPVPFDGP</sequence>
<evidence type="ECO:0000313" key="8">
    <source>
        <dbReference type="Proteomes" id="UP000727407"/>
    </source>
</evidence>
<keyword evidence="5" id="KW-0106">Calcium</keyword>
<evidence type="ECO:0000256" key="2">
    <source>
        <dbReference type="ARBA" id="ARBA00022723"/>
    </source>
</evidence>
<feature type="binding site" evidence="5">
    <location>
        <position position="51"/>
    </location>
    <ligand>
        <name>Ca(2+)</name>
        <dbReference type="ChEBI" id="CHEBI:29108"/>
        <label>2</label>
    </ligand>
</feature>
<organism evidence="7 8">
    <name type="scientific">Clarias magur</name>
    <name type="common">Asian catfish</name>
    <name type="synonym">Macropteronotus magur</name>
    <dbReference type="NCBI Taxonomy" id="1594786"/>
    <lineage>
        <taxon>Eukaryota</taxon>
        <taxon>Metazoa</taxon>
        <taxon>Chordata</taxon>
        <taxon>Craniata</taxon>
        <taxon>Vertebrata</taxon>
        <taxon>Euteleostomi</taxon>
        <taxon>Actinopterygii</taxon>
        <taxon>Neopterygii</taxon>
        <taxon>Teleostei</taxon>
        <taxon>Ostariophysi</taxon>
        <taxon>Siluriformes</taxon>
        <taxon>Clariidae</taxon>
        <taxon>Clarias</taxon>
    </lineage>
</organism>
<dbReference type="GO" id="GO:0030574">
    <property type="term" value="P:collagen catabolic process"/>
    <property type="evidence" value="ECO:0007669"/>
    <property type="project" value="TreeGrafter"/>
</dbReference>
<gene>
    <name evidence="7" type="primary">mmp19</name>
    <name evidence="7" type="ORF">DAT39_022865</name>
</gene>
<dbReference type="PRINTS" id="PR00138">
    <property type="entry name" value="MATRIXIN"/>
</dbReference>
<feature type="binding site" evidence="5">
    <location>
        <position position="68"/>
    </location>
    <ligand>
        <name>Ca(2+)</name>
        <dbReference type="ChEBI" id="CHEBI:29108"/>
        <label>3</label>
    </ligand>
</feature>
<dbReference type="PANTHER" id="PTHR10201">
    <property type="entry name" value="MATRIX METALLOPROTEINASE"/>
    <property type="match status" value="1"/>
</dbReference>
<proteinExistence type="predicted"/>
<dbReference type="Pfam" id="PF00413">
    <property type="entry name" value="Peptidase_M10"/>
    <property type="match status" value="1"/>
</dbReference>
<name>A0A8J4TLX7_CLAMG</name>
<dbReference type="Gene3D" id="3.40.390.10">
    <property type="entry name" value="Collagenase (Catalytic Domain)"/>
    <property type="match status" value="1"/>
</dbReference>
<dbReference type="InterPro" id="IPR024079">
    <property type="entry name" value="MetalloPept_cat_dom_sf"/>
</dbReference>
<dbReference type="GO" id="GO:0004222">
    <property type="term" value="F:metalloendopeptidase activity"/>
    <property type="evidence" value="ECO:0007669"/>
    <property type="project" value="InterPro"/>
</dbReference>
<feature type="non-terminal residue" evidence="7">
    <location>
        <position position="70"/>
    </location>
</feature>
<dbReference type="EMBL" id="QNUK01001309">
    <property type="protein sequence ID" value="KAF5884293.1"/>
    <property type="molecule type" value="Genomic_DNA"/>
</dbReference>
<dbReference type="InterPro" id="IPR021190">
    <property type="entry name" value="Pept_M10A"/>
</dbReference>
<protein>
    <submittedName>
        <fullName evidence="7">Matrix metalloproteinase-19-like</fullName>
    </submittedName>
</protein>
<dbReference type="OrthoDB" id="8935702at2759"/>
<keyword evidence="2 5" id="KW-0479">Metal-binding</keyword>
<dbReference type="GO" id="GO:0006508">
    <property type="term" value="P:proteolysis"/>
    <property type="evidence" value="ECO:0007669"/>
    <property type="project" value="UniProtKB-KW"/>
</dbReference>
<evidence type="ECO:0000256" key="4">
    <source>
        <dbReference type="ARBA" id="ARBA00022833"/>
    </source>
</evidence>
<dbReference type="GO" id="GO:0005615">
    <property type="term" value="C:extracellular space"/>
    <property type="evidence" value="ECO:0007669"/>
    <property type="project" value="TreeGrafter"/>
</dbReference>
<feature type="non-terminal residue" evidence="7">
    <location>
        <position position="1"/>
    </location>
</feature>
<dbReference type="PANTHER" id="PTHR10201:SF166">
    <property type="entry name" value="MATRIX METALLOPROTEINASE-19"/>
    <property type="match status" value="1"/>
</dbReference>
<dbReference type="Proteomes" id="UP000727407">
    <property type="component" value="Unassembled WGS sequence"/>
</dbReference>
<feature type="domain" description="Peptidase M10 metallopeptidase" evidence="6">
    <location>
        <begin position="2"/>
        <end position="70"/>
    </location>
</feature>
<dbReference type="InterPro" id="IPR001818">
    <property type="entry name" value="Pept_M10_metallopeptidase"/>
</dbReference>
<dbReference type="GO" id="GO:0008270">
    <property type="term" value="F:zinc ion binding"/>
    <property type="evidence" value="ECO:0007669"/>
    <property type="project" value="InterPro"/>
</dbReference>
<reference evidence="7" key="1">
    <citation type="submission" date="2020-07" db="EMBL/GenBank/DDBJ databases">
        <title>Clarias magur genome sequencing, assembly and annotation.</title>
        <authorList>
            <person name="Kushwaha B."/>
            <person name="Kumar R."/>
            <person name="Das P."/>
            <person name="Joshi C.G."/>
            <person name="Kumar D."/>
            <person name="Nagpure N.S."/>
            <person name="Pandey M."/>
            <person name="Agarwal S."/>
            <person name="Srivastava S."/>
            <person name="Singh M."/>
            <person name="Sahoo L."/>
            <person name="Jayasankar P."/>
            <person name="Meher P.K."/>
            <person name="Koringa P.G."/>
            <person name="Iquebal M.A."/>
            <person name="Das S.P."/>
            <person name="Bit A."/>
            <person name="Patnaik S."/>
            <person name="Patel N."/>
            <person name="Shah T.M."/>
            <person name="Hinsu A."/>
            <person name="Jena J.K."/>
        </authorList>
    </citation>
    <scope>NUCLEOTIDE SEQUENCE</scope>
    <source>
        <strain evidence="7">CIFAMagur01</strain>
        <tissue evidence="7">Testis</tissue>
    </source>
</reference>